<evidence type="ECO:0000313" key="6">
    <source>
        <dbReference type="Proteomes" id="UP000001593"/>
    </source>
</evidence>
<feature type="domain" description="SAM" evidence="4">
    <location>
        <begin position="72"/>
        <end position="136"/>
    </location>
</feature>
<dbReference type="PROSITE" id="PS50105">
    <property type="entry name" value="SAM_DOMAIN"/>
    <property type="match status" value="2"/>
</dbReference>
<protein>
    <recommendedName>
        <fullName evidence="4">SAM domain-containing protein</fullName>
    </recommendedName>
</protein>
<feature type="non-terminal residue" evidence="5">
    <location>
        <position position="1"/>
    </location>
</feature>
<dbReference type="AlphaFoldDB" id="A7RKQ7"/>
<dbReference type="InterPro" id="IPR013761">
    <property type="entry name" value="SAM/pointed_sf"/>
</dbReference>
<dbReference type="InParanoid" id="A7RKQ7"/>
<name>A7RKQ7_NEMVE</name>
<keyword evidence="6" id="KW-1185">Reference proteome</keyword>
<dbReference type="InterPro" id="IPR001660">
    <property type="entry name" value="SAM"/>
</dbReference>
<dbReference type="Gene3D" id="1.10.150.50">
    <property type="entry name" value="Transcription Factor, Ets-1"/>
    <property type="match status" value="2"/>
</dbReference>
<dbReference type="PhylomeDB" id="A7RKQ7"/>
<reference evidence="5 6" key="1">
    <citation type="journal article" date="2007" name="Science">
        <title>Sea anemone genome reveals ancestral eumetazoan gene repertoire and genomic organization.</title>
        <authorList>
            <person name="Putnam N.H."/>
            <person name="Srivastava M."/>
            <person name="Hellsten U."/>
            <person name="Dirks B."/>
            <person name="Chapman J."/>
            <person name="Salamov A."/>
            <person name="Terry A."/>
            <person name="Shapiro H."/>
            <person name="Lindquist E."/>
            <person name="Kapitonov V.V."/>
            <person name="Jurka J."/>
            <person name="Genikhovich G."/>
            <person name="Grigoriev I.V."/>
            <person name="Lucas S.M."/>
            <person name="Steele R.E."/>
            <person name="Finnerty J.R."/>
            <person name="Technau U."/>
            <person name="Martindale M.Q."/>
            <person name="Rokhsar D.S."/>
        </authorList>
    </citation>
    <scope>NUCLEOTIDE SEQUENCE [LARGE SCALE GENOMIC DNA]</scope>
    <source>
        <strain evidence="6">CH2 X CH6</strain>
    </source>
</reference>
<dbReference type="Proteomes" id="UP000001593">
    <property type="component" value="Unassembled WGS sequence"/>
</dbReference>
<dbReference type="SUPFAM" id="SSF47769">
    <property type="entry name" value="SAM/Pointed domain"/>
    <property type="match status" value="2"/>
</dbReference>
<gene>
    <name evidence="5" type="ORF">NEMVEDRAFT_v1g159822</name>
</gene>
<feature type="domain" description="SAM" evidence="4">
    <location>
        <begin position="2"/>
        <end position="58"/>
    </location>
</feature>
<proteinExistence type="predicted"/>
<keyword evidence="1" id="KW-0677">Repeat</keyword>
<evidence type="ECO:0000256" key="2">
    <source>
        <dbReference type="ARBA" id="ARBA00023043"/>
    </source>
</evidence>
<dbReference type="Pfam" id="PF00536">
    <property type="entry name" value="SAM_1"/>
    <property type="match status" value="2"/>
</dbReference>
<dbReference type="eggNOG" id="KOG0507">
    <property type="taxonomic scope" value="Eukaryota"/>
</dbReference>
<dbReference type="InterPro" id="IPR033635">
    <property type="entry name" value="ANKS1/Caskin"/>
</dbReference>
<dbReference type="PANTHER" id="PTHR24174:SF16">
    <property type="entry name" value="CASKIN-2"/>
    <property type="match status" value="1"/>
</dbReference>
<dbReference type="STRING" id="45351.A7RKQ7"/>
<evidence type="ECO:0000313" key="5">
    <source>
        <dbReference type="EMBL" id="EDO48030.1"/>
    </source>
</evidence>
<dbReference type="OMA" id="MYEYNEL"/>
<organism evidence="5 6">
    <name type="scientific">Nematostella vectensis</name>
    <name type="common">Starlet sea anemone</name>
    <dbReference type="NCBI Taxonomy" id="45351"/>
    <lineage>
        <taxon>Eukaryota</taxon>
        <taxon>Metazoa</taxon>
        <taxon>Cnidaria</taxon>
        <taxon>Anthozoa</taxon>
        <taxon>Hexacorallia</taxon>
        <taxon>Actiniaria</taxon>
        <taxon>Edwardsiidae</taxon>
        <taxon>Nematostella</taxon>
    </lineage>
</organism>
<dbReference type="PANTHER" id="PTHR24174">
    <property type="entry name" value="ANKYRIN REPEAT AND STERILE ALPHA MOTIF DOMAIN-CONTAINING PROTEIN 1"/>
    <property type="match status" value="1"/>
</dbReference>
<keyword evidence="2" id="KW-0040">ANK repeat</keyword>
<evidence type="ECO:0000256" key="3">
    <source>
        <dbReference type="SAM" id="MobiDB-lite"/>
    </source>
</evidence>
<dbReference type="EMBL" id="DS469516">
    <property type="protein sequence ID" value="EDO48030.1"/>
    <property type="molecule type" value="Genomic_DNA"/>
</dbReference>
<evidence type="ECO:0000256" key="1">
    <source>
        <dbReference type="ARBA" id="ARBA00022737"/>
    </source>
</evidence>
<dbReference type="OrthoDB" id="5314041at2759"/>
<dbReference type="SMART" id="SM00454">
    <property type="entry name" value="SAM"/>
    <property type="match status" value="2"/>
</dbReference>
<evidence type="ECO:0000259" key="4">
    <source>
        <dbReference type="PROSITE" id="PS50105"/>
    </source>
</evidence>
<dbReference type="HOGENOM" id="CLU_1177953_0_0_1"/>
<sequence length="236" mass="26252">MYEYNELYDWLDSCKLAIYIEHFVRAGFDMTSIAGLTPQDLTSINIHKTGHRKKLLSEAAKRKIPLDTFPQRKPADISTWLRLIGMEQYIPEFMDGGFDDMDFVQDMAIEDLDAIGITRTGHQRKIWMAVNALRDTDGSNNNGTPLSIGKTSHRTGASKISPQMTQQVEADEIYDVPPLALRASVNEPTVYRETDLDQITGAKSMTSSDTLATVTSSGSSVKVTPNVVHVGKDHET</sequence>
<accession>A7RKQ7</accession>
<feature type="region of interest" description="Disordered" evidence="3">
    <location>
        <begin position="138"/>
        <end position="157"/>
    </location>
</feature>
<dbReference type="KEGG" id="nve:5520168"/>